<dbReference type="InterPro" id="IPR019257">
    <property type="entry name" value="MeTrfase_dom"/>
</dbReference>
<keyword evidence="5" id="KW-1185">Reference proteome</keyword>
<dbReference type="SUPFAM" id="SSF53335">
    <property type="entry name" value="S-adenosyl-L-methionine-dependent methyltransferases"/>
    <property type="match status" value="1"/>
</dbReference>
<dbReference type="EMBL" id="JAJNDC010000002">
    <property type="protein sequence ID" value="MCW9713104.1"/>
    <property type="molecule type" value="Genomic_DNA"/>
</dbReference>
<accession>A0ABT3PZ18</accession>
<dbReference type="Proteomes" id="UP001207337">
    <property type="component" value="Unassembled WGS sequence"/>
</dbReference>
<dbReference type="EC" id="2.1.1.44" evidence="4"/>
<dbReference type="RefSeq" id="WP_265789585.1">
    <property type="nucleotide sequence ID" value="NZ_BAABRS010000002.1"/>
</dbReference>
<name>A0ABT3PZ18_9BACT</name>
<dbReference type="InterPro" id="IPR035094">
    <property type="entry name" value="EgtD"/>
</dbReference>
<evidence type="ECO:0000313" key="5">
    <source>
        <dbReference type="Proteomes" id="UP001207337"/>
    </source>
</evidence>
<dbReference type="PANTHER" id="PTHR43397:SF1">
    <property type="entry name" value="ERGOTHIONEINE BIOSYNTHESIS PROTEIN 1"/>
    <property type="match status" value="1"/>
</dbReference>
<dbReference type="PANTHER" id="PTHR43397">
    <property type="entry name" value="ERGOTHIONEINE BIOSYNTHESIS PROTEIN 1"/>
    <property type="match status" value="1"/>
</dbReference>
<dbReference type="NCBIfam" id="TIGR03438">
    <property type="entry name" value="egtD_ergothio"/>
    <property type="match status" value="1"/>
</dbReference>
<dbReference type="Gene3D" id="3.40.50.150">
    <property type="entry name" value="Vaccinia Virus protein VP39"/>
    <property type="match status" value="1"/>
</dbReference>
<dbReference type="InterPro" id="IPR029063">
    <property type="entry name" value="SAM-dependent_MTases_sf"/>
</dbReference>
<evidence type="ECO:0000259" key="3">
    <source>
        <dbReference type="Pfam" id="PF10017"/>
    </source>
</evidence>
<keyword evidence="1 4" id="KW-0489">Methyltransferase</keyword>
<organism evidence="4 5">
    <name type="scientific">Fodinibius salicampi</name>
    <dbReference type="NCBI Taxonomy" id="1920655"/>
    <lineage>
        <taxon>Bacteria</taxon>
        <taxon>Pseudomonadati</taxon>
        <taxon>Balneolota</taxon>
        <taxon>Balneolia</taxon>
        <taxon>Balneolales</taxon>
        <taxon>Balneolaceae</taxon>
        <taxon>Fodinibius</taxon>
    </lineage>
</organism>
<proteinExistence type="predicted"/>
<feature type="domain" description="Histidine-specific methyltransferase SAM-dependent" evidence="3">
    <location>
        <begin position="14"/>
        <end position="311"/>
    </location>
</feature>
<gene>
    <name evidence="4" type="primary">egtD</name>
    <name evidence="4" type="ORF">LQ318_09330</name>
</gene>
<sequence>MANSKAVNESAMLDEILHGLKRPNKRLPSKYFYDEMGSRLFDQITRLEEYYLTRKEKEILQNNIDEIVDNIGTRAMLVELGSGSSQKTRLLLDQLDNLSAYVPVDISEKYLLKAVNELRLDYPRVTIIPVFADYTNTFRLPDLSGSYENQVIFFPGSTIGNFSPDETQQFLQTMASLSDREAGMLIGVDLKKDREILEAAYNDSKGITASFNKNLLVRVNKEFGADFNTDQFTHKATYNAGKGRIEMHLISDCEQSVLIKDEEVSFEEGEYIHTENSYKYTLEDFESIVSKWFTVKEVWTDEDAFFSVQYLDKK</sequence>
<dbReference type="GO" id="GO:0032259">
    <property type="term" value="P:methylation"/>
    <property type="evidence" value="ECO:0007669"/>
    <property type="project" value="UniProtKB-KW"/>
</dbReference>
<dbReference type="PIRSF" id="PIRSF018005">
    <property type="entry name" value="UCP018005"/>
    <property type="match status" value="1"/>
</dbReference>
<evidence type="ECO:0000256" key="2">
    <source>
        <dbReference type="ARBA" id="ARBA00022679"/>
    </source>
</evidence>
<comment type="caution">
    <text evidence="4">The sequence shown here is derived from an EMBL/GenBank/DDBJ whole genome shotgun (WGS) entry which is preliminary data.</text>
</comment>
<evidence type="ECO:0000313" key="4">
    <source>
        <dbReference type="EMBL" id="MCW9713104.1"/>
    </source>
</evidence>
<protein>
    <submittedName>
        <fullName evidence="4">L-histidine N(Alpha)-methyltransferase</fullName>
        <ecNumber evidence="4">2.1.1.44</ecNumber>
    </submittedName>
</protein>
<dbReference type="Pfam" id="PF10017">
    <property type="entry name" value="Methyltransf_33"/>
    <property type="match status" value="1"/>
</dbReference>
<reference evidence="4 5" key="1">
    <citation type="submission" date="2021-11" db="EMBL/GenBank/DDBJ databases">
        <title>Aliifidinibius sp. nov., a new bacterium isolated from saline soil.</title>
        <authorList>
            <person name="Galisteo C."/>
            <person name="De La Haba R."/>
            <person name="Sanchez-Porro C."/>
            <person name="Ventosa A."/>
        </authorList>
    </citation>
    <scope>NUCLEOTIDE SEQUENCE [LARGE SCALE GENOMIC DNA]</scope>
    <source>
        <strain evidence="4 5">KACC 190600</strain>
    </source>
</reference>
<keyword evidence="2 4" id="KW-0808">Transferase</keyword>
<dbReference type="InterPro" id="IPR017804">
    <property type="entry name" value="MeTrfase_EgtD-like"/>
</dbReference>
<dbReference type="GO" id="GO:0052706">
    <property type="term" value="F:L-histidine N(alpha)-methyltransferase activity"/>
    <property type="evidence" value="ECO:0007669"/>
    <property type="project" value="UniProtKB-EC"/>
</dbReference>
<dbReference type="InterPro" id="IPR051128">
    <property type="entry name" value="EgtD_Methyltrsf_superfamily"/>
</dbReference>
<evidence type="ECO:0000256" key="1">
    <source>
        <dbReference type="ARBA" id="ARBA00022603"/>
    </source>
</evidence>